<organism>
    <name type="scientific">Ixodes scapularis</name>
    <name type="common">Black-legged tick</name>
    <name type="synonym">Deer tick</name>
    <dbReference type="NCBI Taxonomy" id="6945"/>
    <lineage>
        <taxon>Eukaryota</taxon>
        <taxon>Metazoa</taxon>
        <taxon>Ecdysozoa</taxon>
        <taxon>Arthropoda</taxon>
        <taxon>Chelicerata</taxon>
        <taxon>Arachnida</taxon>
        <taxon>Acari</taxon>
        <taxon>Parasitiformes</taxon>
        <taxon>Ixodida</taxon>
        <taxon>Ixodoidea</taxon>
        <taxon>Ixodidae</taxon>
        <taxon>Ixodinae</taxon>
        <taxon>Ixodes</taxon>
    </lineage>
</organism>
<sequence length="115" mass="12421">MYVPLRADCDEYDTGPQVISLCAVTEELAEGIDALITPDVYDELLRAKTEFEAEDGDLGPDRPEGLGGEPVDFEENEIQAEVQFVASPADAGEGKLADVCRVVIPRLGKKKGEIP</sequence>
<dbReference type="VEuPathDB" id="VectorBase:ISCI000250"/>
<dbReference type="VEuPathDB" id="VectorBase:ISCW000250"/>
<evidence type="ECO:0000313" key="3">
    <source>
        <dbReference type="EnsemblMetazoa" id="ISCW000250-PA"/>
    </source>
</evidence>
<keyword evidence="4" id="KW-1185">Reference proteome</keyword>
<evidence type="ECO:0000256" key="1">
    <source>
        <dbReference type="SAM" id="MobiDB-lite"/>
    </source>
</evidence>
<gene>
    <name evidence="2" type="ORF">IscW_ISCW000250</name>
</gene>
<dbReference type="AlphaFoldDB" id="B7P1S3"/>
<feature type="region of interest" description="Disordered" evidence="1">
    <location>
        <begin position="51"/>
        <end position="70"/>
    </location>
</feature>
<reference evidence="2 4" key="1">
    <citation type="submission" date="2008-03" db="EMBL/GenBank/DDBJ databases">
        <title>Annotation of Ixodes scapularis.</title>
        <authorList>
            <consortium name="Ixodes scapularis Genome Project Consortium"/>
            <person name="Caler E."/>
            <person name="Hannick L.I."/>
            <person name="Bidwell S."/>
            <person name="Joardar V."/>
            <person name="Thiagarajan M."/>
            <person name="Amedeo P."/>
            <person name="Galinsky K.J."/>
            <person name="Schobel S."/>
            <person name="Inman J."/>
            <person name="Hostetler J."/>
            <person name="Miller J."/>
            <person name="Hammond M."/>
            <person name="Megy K."/>
            <person name="Lawson D."/>
            <person name="Kodira C."/>
            <person name="Sutton G."/>
            <person name="Meyer J."/>
            <person name="Hill C.A."/>
            <person name="Birren B."/>
            <person name="Nene V."/>
            <person name="Collins F."/>
            <person name="Alarcon-Chaidez F."/>
            <person name="Wikel S."/>
            <person name="Strausberg R."/>
        </authorList>
    </citation>
    <scope>NUCLEOTIDE SEQUENCE [LARGE SCALE GENOMIC DNA]</scope>
    <source>
        <strain evidence="4">Wikel</strain>
        <strain evidence="2">Wikel colony</strain>
    </source>
</reference>
<reference evidence="3" key="2">
    <citation type="submission" date="2020-05" db="UniProtKB">
        <authorList>
            <consortium name="EnsemblMetazoa"/>
        </authorList>
    </citation>
    <scope>IDENTIFICATION</scope>
    <source>
        <strain evidence="3">wikel</strain>
    </source>
</reference>
<accession>B7P1S3</accession>
<dbReference type="EnsemblMetazoa" id="ISCW000250-RA">
    <property type="protein sequence ID" value="ISCW000250-PA"/>
    <property type="gene ID" value="ISCW000250"/>
</dbReference>
<dbReference type="Proteomes" id="UP000001555">
    <property type="component" value="Unassembled WGS sequence"/>
</dbReference>
<proteinExistence type="predicted"/>
<dbReference type="PaxDb" id="6945-B7P1S3"/>
<dbReference type="EMBL" id="DS617963">
    <property type="protein sequence ID" value="EEC00545.1"/>
    <property type="molecule type" value="Genomic_DNA"/>
</dbReference>
<dbReference type="HOGENOM" id="CLU_2111492_0_0_1"/>
<dbReference type="EMBL" id="ABJB011109456">
    <property type="status" value="NOT_ANNOTATED_CDS"/>
    <property type="molecule type" value="Genomic_DNA"/>
</dbReference>
<evidence type="ECO:0000313" key="2">
    <source>
        <dbReference type="EMBL" id="EEC00545.1"/>
    </source>
</evidence>
<name>B7P1S3_IXOSC</name>
<dbReference type="InParanoid" id="B7P1S3"/>
<evidence type="ECO:0000313" key="4">
    <source>
        <dbReference type="Proteomes" id="UP000001555"/>
    </source>
</evidence>
<protein>
    <submittedName>
        <fullName evidence="2 3">Uncharacterized protein</fullName>
    </submittedName>
</protein>